<accession>D0A4L3</accession>
<organism evidence="2 3">
    <name type="scientific">Trypanosoma brucei gambiense (strain MHOM/CI/86/DAL972)</name>
    <dbReference type="NCBI Taxonomy" id="679716"/>
    <lineage>
        <taxon>Eukaryota</taxon>
        <taxon>Discoba</taxon>
        <taxon>Euglenozoa</taxon>
        <taxon>Kinetoplastea</taxon>
        <taxon>Metakinetoplastina</taxon>
        <taxon>Trypanosomatida</taxon>
        <taxon>Trypanosomatidae</taxon>
        <taxon>Trypanosoma</taxon>
    </lineage>
</organism>
<dbReference type="RefSeq" id="XP_011778471.1">
    <property type="nucleotide sequence ID" value="XM_011780169.1"/>
</dbReference>
<keyword evidence="1" id="KW-0812">Transmembrane</keyword>
<keyword evidence="1" id="KW-0472">Membrane</keyword>
<sequence length="122" mass="13500">MRGLVGRLSFHESEKCSCSLFVLFILSRCPSFSHGSSLVYNSGGKALGVGSLSMLEKDAYNTHFLYILCTSLTFIITLLFYVTCALVQHHCRFCLVFPLPCSPSDELYYPVGCVSEAFHAVV</sequence>
<reference evidence="3" key="1">
    <citation type="journal article" date="2010" name="PLoS Negl. Trop. Dis.">
        <title>The genome sequence of Trypanosoma brucei gambiense, causative agent of chronic human african trypanosomiasis.</title>
        <authorList>
            <person name="Jackson A.P."/>
            <person name="Sanders M."/>
            <person name="Berry A."/>
            <person name="McQuillan J."/>
            <person name="Aslett M.A."/>
            <person name="Quail M.A."/>
            <person name="Chukualim B."/>
            <person name="Capewell P."/>
            <person name="MacLeod A."/>
            <person name="Melville S.E."/>
            <person name="Gibson W."/>
            <person name="Barry J.D."/>
            <person name="Berriman M."/>
            <person name="Hertz-Fowler C."/>
        </authorList>
    </citation>
    <scope>NUCLEOTIDE SEQUENCE [LARGE SCALE GENOMIC DNA]</scope>
    <source>
        <strain evidence="3">MHOM/CI/86/DAL972</strain>
    </source>
</reference>
<name>D0A4L3_TRYB9</name>
<proteinExistence type="predicted"/>
<dbReference type="KEGG" id="tbg:TbgDal_X13030"/>
<evidence type="ECO:0000313" key="3">
    <source>
        <dbReference type="Proteomes" id="UP000002316"/>
    </source>
</evidence>
<dbReference type="AlphaFoldDB" id="D0A4L3"/>
<keyword evidence="1" id="KW-1133">Transmembrane helix</keyword>
<feature type="transmembrane region" description="Helical" evidence="1">
    <location>
        <begin position="64"/>
        <end position="87"/>
    </location>
</feature>
<dbReference type="EMBL" id="FN554973">
    <property type="protein sequence ID" value="CBH16207.1"/>
    <property type="molecule type" value="Genomic_DNA"/>
</dbReference>
<gene>
    <name evidence="2" type="ORF">TbgDal_X13030</name>
</gene>
<dbReference type="GeneID" id="23864499"/>
<evidence type="ECO:0000313" key="2">
    <source>
        <dbReference type="EMBL" id="CBH16207.1"/>
    </source>
</evidence>
<protein>
    <submittedName>
        <fullName evidence="2">Uncharacterized protein</fullName>
    </submittedName>
</protein>
<evidence type="ECO:0000256" key="1">
    <source>
        <dbReference type="SAM" id="Phobius"/>
    </source>
</evidence>
<dbReference type="Proteomes" id="UP000002316">
    <property type="component" value="Chromosome 10"/>
</dbReference>